<gene>
    <name evidence="1" type="ORF">I3J27_35235</name>
</gene>
<dbReference type="InterPro" id="IPR041160">
    <property type="entry name" value="LD_cluster2"/>
</dbReference>
<protein>
    <submittedName>
        <fullName evidence="1">Uncharacterized protein</fullName>
    </submittedName>
</protein>
<dbReference type="Proteomes" id="UP001179614">
    <property type="component" value="Chromosome"/>
</dbReference>
<reference evidence="1" key="1">
    <citation type="submission" date="2021-12" db="EMBL/GenBank/DDBJ databases">
        <title>Bradyrhizobium xenonodulans sp. nov.</title>
        <authorList>
            <person name="Claassens R."/>
            <person name="Venter S.N."/>
            <person name="Beukes C.W."/>
            <person name="Stepkowski T."/>
            <person name="Steenkamp E.T."/>
        </authorList>
    </citation>
    <scope>NUCLEOTIDE SEQUENCE</scope>
    <source>
        <strain evidence="1">14AB</strain>
    </source>
</reference>
<sequence length="282" mass="30893">MNLTKLNVSLEEFEIGLSGAVPDRSDWSEPAMDRGILEFVSLFSGLVLKYGGRIVHGSHPTFTPIILRQARLHAGKRSRKPVTLVMSELWAADLPADRIRSLTDVAELIITKKIGPGSASDNETRNQSLTAMRRVLVDTQNIMVAVGGKLHSGDGKRPGVGEEMDLARRKKVPRFLVAGLGGYARKLARDLTPDSLGNGLPRRENVRLFRTDDVAACVNVVFDHLALSKSLRKAARQPIKWNPDLGRIVDHRDGKVDSASECILRTEGVAGMSMQDGTQNLL</sequence>
<evidence type="ECO:0000313" key="2">
    <source>
        <dbReference type="Proteomes" id="UP001179614"/>
    </source>
</evidence>
<dbReference type="EMBL" id="CP089391">
    <property type="protein sequence ID" value="WBL78141.1"/>
    <property type="molecule type" value="Genomic_DNA"/>
</dbReference>
<accession>A0ABY7MI93</accession>
<dbReference type="Pfam" id="PF18163">
    <property type="entry name" value="LD_cluster2"/>
    <property type="match status" value="1"/>
</dbReference>
<organism evidence="1 2">
    <name type="scientific">Bradyrhizobium xenonodulans</name>
    <dbReference type="NCBI Taxonomy" id="2736875"/>
    <lineage>
        <taxon>Bacteria</taxon>
        <taxon>Pseudomonadati</taxon>
        <taxon>Pseudomonadota</taxon>
        <taxon>Alphaproteobacteria</taxon>
        <taxon>Hyphomicrobiales</taxon>
        <taxon>Nitrobacteraceae</taxon>
        <taxon>Bradyrhizobium</taxon>
    </lineage>
</organism>
<proteinExistence type="predicted"/>
<dbReference type="RefSeq" id="WP_270163424.1">
    <property type="nucleotide sequence ID" value="NZ_CP089391.1"/>
</dbReference>
<keyword evidence="2" id="KW-1185">Reference proteome</keyword>
<name>A0ABY7MI93_9BRAD</name>
<evidence type="ECO:0000313" key="1">
    <source>
        <dbReference type="EMBL" id="WBL78141.1"/>
    </source>
</evidence>